<dbReference type="STRING" id="225849.swp_2868"/>
<reference evidence="1 2" key="1">
    <citation type="journal article" date="2008" name="PLoS ONE">
        <title>Environmental adaptation: genomic analysis of the piezotolerant and psychrotolerant deep-sea iron reducing bacterium Shewanella piezotolerans WP3.</title>
        <authorList>
            <person name="Wang F."/>
            <person name="Wang J."/>
            <person name="Jian H."/>
            <person name="Zhang B."/>
            <person name="Li S."/>
            <person name="Wang F."/>
            <person name="Zeng X."/>
            <person name="Gao L."/>
            <person name="Bartlett D.H."/>
            <person name="Yu J."/>
            <person name="Hu S."/>
            <person name="Xiao X."/>
        </authorList>
    </citation>
    <scope>NUCLEOTIDE SEQUENCE [LARGE SCALE GENOMIC DNA]</scope>
    <source>
        <strain evidence="2">WP3 / JCM 13877</strain>
    </source>
</reference>
<evidence type="ECO:0000313" key="1">
    <source>
        <dbReference type="EMBL" id="ACJ29594.1"/>
    </source>
</evidence>
<gene>
    <name evidence="1" type="ordered locus">swp_2868</name>
</gene>
<dbReference type="HOGENOM" id="CLU_146710_0_0_6"/>
<name>B8CPL8_SHEPW</name>
<dbReference type="EMBL" id="CP000472">
    <property type="protein sequence ID" value="ACJ29594.1"/>
    <property type="molecule type" value="Genomic_DNA"/>
</dbReference>
<protein>
    <submittedName>
        <fullName evidence="1">Uncharacterized protein</fullName>
    </submittedName>
</protein>
<dbReference type="OrthoDB" id="5739345at2"/>
<dbReference type="Proteomes" id="UP000000753">
    <property type="component" value="Chromosome"/>
</dbReference>
<accession>B8CPL8</accession>
<organism evidence="1 2">
    <name type="scientific">Shewanella piezotolerans (strain WP3 / JCM 13877)</name>
    <dbReference type="NCBI Taxonomy" id="225849"/>
    <lineage>
        <taxon>Bacteria</taxon>
        <taxon>Pseudomonadati</taxon>
        <taxon>Pseudomonadota</taxon>
        <taxon>Gammaproteobacteria</taxon>
        <taxon>Alteromonadales</taxon>
        <taxon>Shewanellaceae</taxon>
        <taxon>Shewanella</taxon>
    </lineage>
</organism>
<dbReference type="KEGG" id="swp:swp_2868"/>
<dbReference type="Gene3D" id="3.10.450.160">
    <property type="entry name" value="inner membrane protein cigr"/>
    <property type="match status" value="1"/>
</dbReference>
<dbReference type="AlphaFoldDB" id="B8CPL8"/>
<dbReference type="RefSeq" id="WP_020912948.1">
    <property type="nucleotide sequence ID" value="NC_011566.1"/>
</dbReference>
<keyword evidence="2" id="KW-1185">Reference proteome</keyword>
<sequence length="116" mass="13257">MNLVFKNYLFVLAFVINTNSIYASDKSAKSDKYKDKNKQQTLPYGLQKKMERGEPLPPGWQKKLNIGDKLSNDLFTRGKMISPIDSNGNLVIDIEDVPIKINNKTREIIDILVKDN</sequence>
<evidence type="ECO:0000313" key="2">
    <source>
        <dbReference type="Proteomes" id="UP000000753"/>
    </source>
</evidence>
<proteinExistence type="predicted"/>
<dbReference type="eggNOG" id="ENOG5033033">
    <property type="taxonomic scope" value="Bacteria"/>
</dbReference>